<dbReference type="STRING" id="105231.A0A1Y1I5B1"/>
<evidence type="ECO:0000259" key="3">
    <source>
        <dbReference type="Pfam" id="PF00160"/>
    </source>
</evidence>
<dbReference type="InterPro" id="IPR048563">
    <property type="entry name" value="CYP38_PsbQ-like"/>
</dbReference>
<sequence>MSLKSSDTHRNAANSESPLIKREQNVAPAGSWAKGKVAALVLAVLQSVAPMTPVDVFGGSVPVAEAVLTNPNTRIPKAGDVALRRAIPALNVETKKMQELIEELSYLLRIPQRKPYGSMAKNTKEALEIATKSKDAILNAVGPQFRQQAEGIYASLIEGRTSYKGLLEAIDAQDADVASVRIQAVLNNLAQLELLQAPALPFTVPAQYSNLPRLNGRATVALEIARKGGDKFVLKAGGGAKDTATLELVLDGYSAPITAGNFADLISRQAFDGVQLIAGQQSIITKGDIPAAQGRVLPLEIKVAGEFEPEYRTQVDVQGGEIPILPISVYGAVVAAHDPSSEALSSASQMFFYLYDRKFAGLGGLSFDEGQFSVFGYITKGIELLSQFKTGDVIQSARITEGAERLNLPSS</sequence>
<dbReference type="GO" id="GO:0003755">
    <property type="term" value="F:peptidyl-prolyl cis-trans isomerase activity"/>
    <property type="evidence" value="ECO:0007669"/>
    <property type="project" value="InterPro"/>
</dbReference>
<dbReference type="OrthoDB" id="1735926at2759"/>
<dbReference type="OMA" id="CCDGGIR"/>
<protein>
    <submittedName>
        <fullName evidence="5">Cyclophilin-like peptidyl-prolyl cis-trans isomerase family protein</fullName>
    </submittedName>
</protein>
<feature type="compositionally biased region" description="Basic and acidic residues" evidence="2">
    <location>
        <begin position="1"/>
        <end position="10"/>
    </location>
</feature>
<evidence type="ECO:0000256" key="2">
    <source>
        <dbReference type="SAM" id="MobiDB-lite"/>
    </source>
</evidence>
<dbReference type="PANTHER" id="PTHR47318">
    <property type="entry name" value="PEPTIDYL-PROLYL CIS-TRANS ISOMERASE CYP37, CHLOROPLASTIC"/>
    <property type="match status" value="1"/>
</dbReference>
<dbReference type="Proteomes" id="UP000054558">
    <property type="component" value="Unassembled WGS sequence"/>
</dbReference>
<dbReference type="PANTHER" id="PTHR47318:SF1">
    <property type="entry name" value="PEPTIDYL-PROLYL CIS-TRANS ISOMERASE CYP37, CHLOROPLASTIC"/>
    <property type="match status" value="1"/>
</dbReference>
<gene>
    <name evidence="5" type="ORF">KFL_001430130</name>
</gene>
<evidence type="ECO:0000259" key="4">
    <source>
        <dbReference type="Pfam" id="PF21329"/>
    </source>
</evidence>
<reference evidence="5 6" key="1">
    <citation type="journal article" date="2014" name="Nat. Commun.">
        <title>Klebsormidium flaccidum genome reveals primary factors for plant terrestrial adaptation.</title>
        <authorList>
            <person name="Hori K."/>
            <person name="Maruyama F."/>
            <person name="Fujisawa T."/>
            <person name="Togashi T."/>
            <person name="Yamamoto N."/>
            <person name="Seo M."/>
            <person name="Sato S."/>
            <person name="Yamada T."/>
            <person name="Mori H."/>
            <person name="Tajima N."/>
            <person name="Moriyama T."/>
            <person name="Ikeuchi M."/>
            <person name="Watanabe M."/>
            <person name="Wada H."/>
            <person name="Kobayashi K."/>
            <person name="Saito M."/>
            <person name="Masuda T."/>
            <person name="Sasaki-Sekimoto Y."/>
            <person name="Mashiguchi K."/>
            <person name="Awai K."/>
            <person name="Shimojima M."/>
            <person name="Masuda S."/>
            <person name="Iwai M."/>
            <person name="Nobusawa T."/>
            <person name="Narise T."/>
            <person name="Kondo S."/>
            <person name="Saito H."/>
            <person name="Sato R."/>
            <person name="Murakawa M."/>
            <person name="Ihara Y."/>
            <person name="Oshima-Yamada Y."/>
            <person name="Ohtaka K."/>
            <person name="Satoh M."/>
            <person name="Sonobe K."/>
            <person name="Ishii M."/>
            <person name="Ohtani R."/>
            <person name="Kanamori-Sato M."/>
            <person name="Honoki R."/>
            <person name="Miyazaki D."/>
            <person name="Mochizuki H."/>
            <person name="Umetsu J."/>
            <person name="Higashi K."/>
            <person name="Shibata D."/>
            <person name="Kamiya Y."/>
            <person name="Sato N."/>
            <person name="Nakamura Y."/>
            <person name="Tabata S."/>
            <person name="Ida S."/>
            <person name="Kurokawa K."/>
            <person name="Ohta H."/>
        </authorList>
    </citation>
    <scope>NUCLEOTIDE SEQUENCE [LARGE SCALE GENOMIC DNA]</scope>
    <source>
        <strain evidence="5 6">NIES-2285</strain>
    </source>
</reference>
<evidence type="ECO:0000256" key="1">
    <source>
        <dbReference type="ARBA" id="ARBA00023078"/>
    </source>
</evidence>
<evidence type="ECO:0000313" key="5">
    <source>
        <dbReference type="EMBL" id="GAQ83308.1"/>
    </source>
</evidence>
<organism evidence="5 6">
    <name type="scientific">Klebsormidium nitens</name>
    <name type="common">Green alga</name>
    <name type="synonym">Ulothrix nitens</name>
    <dbReference type="NCBI Taxonomy" id="105231"/>
    <lineage>
        <taxon>Eukaryota</taxon>
        <taxon>Viridiplantae</taxon>
        <taxon>Streptophyta</taxon>
        <taxon>Klebsormidiophyceae</taxon>
        <taxon>Klebsormidiales</taxon>
        <taxon>Klebsormidiaceae</taxon>
        <taxon>Klebsormidium</taxon>
    </lineage>
</organism>
<dbReference type="InterPro" id="IPR023222">
    <property type="entry name" value="PsbQ-like_dom_sf"/>
</dbReference>
<dbReference type="InterPro" id="IPR029000">
    <property type="entry name" value="Cyclophilin-like_dom_sf"/>
</dbReference>
<dbReference type="GO" id="GO:0009507">
    <property type="term" value="C:chloroplast"/>
    <property type="evidence" value="ECO:0000318"/>
    <property type="project" value="GO_Central"/>
</dbReference>
<keyword evidence="1" id="KW-0793">Thylakoid</keyword>
<dbReference type="AlphaFoldDB" id="A0A1Y1I5B1"/>
<feature type="region of interest" description="Disordered" evidence="2">
    <location>
        <begin position="1"/>
        <end position="21"/>
    </location>
</feature>
<keyword evidence="6" id="KW-1185">Reference proteome</keyword>
<feature type="domain" description="Peptidyl-prolyl cis-trans isomerase CYP38-like PsbQ-like" evidence="4">
    <location>
        <begin position="82"/>
        <end position="193"/>
    </location>
</feature>
<name>A0A1Y1I5B1_KLENI</name>
<feature type="domain" description="PPIase cyclophilin-type" evidence="3">
    <location>
        <begin position="245"/>
        <end position="399"/>
    </location>
</feature>
<evidence type="ECO:0000313" key="6">
    <source>
        <dbReference type="Proteomes" id="UP000054558"/>
    </source>
</evidence>
<dbReference type="InterPro" id="IPR002130">
    <property type="entry name" value="Cyclophilin-type_PPIase_dom"/>
</dbReference>
<dbReference type="EMBL" id="DF237092">
    <property type="protein sequence ID" value="GAQ83308.1"/>
    <property type="molecule type" value="Genomic_DNA"/>
</dbReference>
<dbReference type="Gene3D" id="1.20.120.290">
    <property type="entry name" value="Oxygen-evolving enhancer protein 3 (PsbQ), four-helix up-down bundle"/>
    <property type="match status" value="1"/>
</dbReference>
<dbReference type="Pfam" id="PF21329">
    <property type="entry name" value="CYP38_PsbQ-like"/>
    <property type="match status" value="1"/>
</dbReference>
<dbReference type="Pfam" id="PF00160">
    <property type="entry name" value="Pro_isomerase"/>
    <property type="match status" value="1"/>
</dbReference>
<dbReference type="Gene3D" id="2.40.100.10">
    <property type="entry name" value="Cyclophilin-like"/>
    <property type="match status" value="1"/>
</dbReference>
<accession>A0A1Y1I5B1</accession>
<dbReference type="SUPFAM" id="SSF50891">
    <property type="entry name" value="Cyclophilin-like"/>
    <property type="match status" value="1"/>
</dbReference>
<keyword evidence="5" id="KW-0413">Isomerase</keyword>
<proteinExistence type="predicted"/>
<dbReference type="InterPro" id="IPR044259">
    <property type="entry name" value="CYP37-like"/>
</dbReference>